<protein>
    <recommendedName>
        <fullName evidence="3">C2H2-type domain-containing protein</fullName>
    </recommendedName>
</protein>
<dbReference type="Gene3D" id="3.30.160.60">
    <property type="entry name" value="Classic Zinc Finger"/>
    <property type="match status" value="4"/>
</dbReference>
<dbReference type="SUPFAM" id="SSF57667">
    <property type="entry name" value="beta-beta-alpha zinc fingers"/>
    <property type="match status" value="1"/>
</dbReference>
<reference evidence="4 5" key="2">
    <citation type="submission" date="2019-01" db="EMBL/GenBank/DDBJ databases">
        <title>The decoding of complex shrimp genome reveals the adaptation for benthos swimmer, frequently molting mechanism and breeding impact on genome.</title>
        <authorList>
            <person name="Sun Y."/>
            <person name="Gao Y."/>
            <person name="Yu Y."/>
        </authorList>
    </citation>
    <scope>NUCLEOTIDE SEQUENCE [LARGE SCALE GENOMIC DNA]</scope>
    <source>
        <tissue evidence="4">Muscle</tissue>
    </source>
</reference>
<feature type="domain" description="C2H2-type" evidence="3">
    <location>
        <begin position="516"/>
        <end position="543"/>
    </location>
</feature>
<feature type="region of interest" description="Disordered" evidence="2">
    <location>
        <begin position="1"/>
        <end position="57"/>
    </location>
</feature>
<evidence type="ECO:0000256" key="1">
    <source>
        <dbReference type="PROSITE-ProRule" id="PRU00042"/>
    </source>
</evidence>
<accession>A0A423THK8</accession>
<proteinExistence type="predicted"/>
<dbReference type="OrthoDB" id="10020956at2759"/>
<comment type="caution">
    <text evidence="4">The sequence shown here is derived from an EMBL/GenBank/DDBJ whole genome shotgun (WGS) entry which is preliminary data.</text>
</comment>
<feature type="region of interest" description="Disordered" evidence="2">
    <location>
        <begin position="103"/>
        <end position="133"/>
    </location>
</feature>
<evidence type="ECO:0000313" key="4">
    <source>
        <dbReference type="EMBL" id="ROT75885.1"/>
    </source>
</evidence>
<organism evidence="4 5">
    <name type="scientific">Penaeus vannamei</name>
    <name type="common">Whiteleg shrimp</name>
    <name type="synonym">Litopenaeus vannamei</name>
    <dbReference type="NCBI Taxonomy" id="6689"/>
    <lineage>
        <taxon>Eukaryota</taxon>
        <taxon>Metazoa</taxon>
        <taxon>Ecdysozoa</taxon>
        <taxon>Arthropoda</taxon>
        <taxon>Crustacea</taxon>
        <taxon>Multicrustacea</taxon>
        <taxon>Malacostraca</taxon>
        <taxon>Eumalacostraca</taxon>
        <taxon>Eucarida</taxon>
        <taxon>Decapoda</taxon>
        <taxon>Dendrobranchiata</taxon>
        <taxon>Penaeoidea</taxon>
        <taxon>Penaeidae</taxon>
        <taxon>Penaeus</taxon>
    </lineage>
</organism>
<name>A0A423THK8_PENVA</name>
<feature type="region of interest" description="Disordered" evidence="2">
    <location>
        <begin position="681"/>
        <end position="743"/>
    </location>
</feature>
<feature type="region of interest" description="Disordered" evidence="2">
    <location>
        <begin position="439"/>
        <end position="467"/>
    </location>
</feature>
<keyword evidence="1" id="KW-0862">Zinc</keyword>
<dbReference type="PROSITE" id="PS00028">
    <property type="entry name" value="ZINC_FINGER_C2H2_1"/>
    <property type="match status" value="6"/>
</dbReference>
<keyword evidence="1" id="KW-0863">Zinc-finger</keyword>
<feature type="compositionally biased region" description="Basic and acidic residues" evidence="2">
    <location>
        <begin position="1"/>
        <end position="22"/>
    </location>
</feature>
<dbReference type="PROSITE" id="PS50157">
    <property type="entry name" value="ZINC_FINGER_C2H2_2"/>
    <property type="match status" value="1"/>
</dbReference>
<keyword evidence="5" id="KW-1185">Reference proteome</keyword>
<dbReference type="InterPro" id="IPR013087">
    <property type="entry name" value="Znf_C2H2_type"/>
</dbReference>
<dbReference type="AlphaFoldDB" id="A0A423THK8"/>
<feature type="region of interest" description="Disordered" evidence="2">
    <location>
        <begin position="536"/>
        <end position="559"/>
    </location>
</feature>
<dbReference type="PANTHER" id="PTHR21190:SF1">
    <property type="entry name" value="GH10077P"/>
    <property type="match status" value="1"/>
</dbReference>
<dbReference type="Proteomes" id="UP000283509">
    <property type="component" value="Unassembled WGS sequence"/>
</dbReference>
<evidence type="ECO:0000313" key="5">
    <source>
        <dbReference type="Proteomes" id="UP000283509"/>
    </source>
</evidence>
<keyword evidence="1" id="KW-0479">Metal-binding</keyword>
<dbReference type="PANTHER" id="PTHR21190">
    <property type="entry name" value="GH10077P"/>
    <property type="match status" value="1"/>
</dbReference>
<dbReference type="EMBL" id="QCYY01001719">
    <property type="protein sequence ID" value="ROT75885.1"/>
    <property type="molecule type" value="Genomic_DNA"/>
</dbReference>
<dbReference type="GO" id="GO:0008270">
    <property type="term" value="F:zinc ion binding"/>
    <property type="evidence" value="ECO:0007669"/>
    <property type="project" value="UniProtKB-KW"/>
</dbReference>
<feature type="compositionally biased region" description="Basic and acidic residues" evidence="2">
    <location>
        <begin position="439"/>
        <end position="456"/>
    </location>
</feature>
<dbReference type="InterPro" id="IPR036236">
    <property type="entry name" value="Znf_C2H2_sf"/>
</dbReference>
<reference evidence="4 5" key="1">
    <citation type="submission" date="2018-04" db="EMBL/GenBank/DDBJ databases">
        <authorList>
            <person name="Zhang X."/>
            <person name="Yuan J."/>
            <person name="Li F."/>
            <person name="Xiang J."/>
        </authorList>
    </citation>
    <scope>NUCLEOTIDE SEQUENCE [LARGE SCALE GENOMIC DNA]</scope>
    <source>
        <tissue evidence="4">Muscle</tissue>
    </source>
</reference>
<evidence type="ECO:0000256" key="2">
    <source>
        <dbReference type="SAM" id="MobiDB-lite"/>
    </source>
</evidence>
<gene>
    <name evidence="4" type="ORF">C7M84_005562</name>
</gene>
<dbReference type="SMART" id="SM00355">
    <property type="entry name" value="ZnF_C2H2"/>
    <property type="match status" value="10"/>
</dbReference>
<sequence>MRLQQEEDQHDQAQAERERQRMSQEPLSEDGGDRSEDMPRPSVIESAGSGESDASEDLRKLQSMILQLNRQGEMGLRCRLCHKDVGNKYFLRAHMMTEHGILGHEDAPATPSEGAQTPKTPREPKSASPPPTAENQAFCNICKKDFFSRYILQQHMLSAHGVFTPPAPPTSFMERIRAEVESREDRKPQSTSRSYCEICNKELCNKYFMKTHMLKMHGINIENGVSGGVTCDLCNKELCSKYFLRVHKQNTHGLIEEGREGEEGIDQSEIENCPLCSRRFKNRKWLKTHLTNDHENAGKEKWREIEAKMVSRDPPQQQQGPSCGLCGHVLPDLVALQLHVIKVHGAHDAGSETSRSADDDLKTRNSLQCTVCPFTAPTPALLFAHARTHAPGMPPFPGVLGQAVPCPLCSQMLPNIEAYQHHLLQHQLQGLLKPLLEQESGRHEQDSPELQKDGSRQDASGPPSSIPLRRRKRWRCSQCRMKFMSRALCLAHVHAMHNPRARGTWLGRSAVHRRLFKCRKCGAVARRLTDLRQHIREQHRARPGVPTSHATPTKSRATGRFVMQPFLLNSDGPEGGDGCEAERPKPESEQFVPSLVYLPVARSCSSSKYNHGPGVTWAHPAEEPPGAADARRTARHRCYTPAAGDARRRAGGRDDITRAGPGAACGWLRTLLYITVPQYQSKPGGCSDPSQNSDRRGSPRAPFAALGQRRPERHRGGRGGATPWVPRQRGLSPYSLSVRPSGM</sequence>
<evidence type="ECO:0000259" key="3">
    <source>
        <dbReference type="PROSITE" id="PS50157"/>
    </source>
</evidence>